<keyword evidence="3 5" id="KW-1133">Transmembrane helix</keyword>
<evidence type="ECO:0000313" key="7">
    <source>
        <dbReference type="Proteomes" id="UP000736328"/>
    </source>
</evidence>
<evidence type="ECO:0000256" key="4">
    <source>
        <dbReference type="ARBA" id="ARBA00023136"/>
    </source>
</evidence>
<proteinExistence type="predicted"/>
<dbReference type="PANTHER" id="PTHR12714">
    <property type="entry name" value="PROTEIN-S ISOPRENYLCYSTEINE O-METHYLTRANSFERASE"/>
    <property type="match status" value="1"/>
</dbReference>
<dbReference type="Proteomes" id="UP000736328">
    <property type="component" value="Unassembled WGS sequence"/>
</dbReference>
<keyword evidence="2 5" id="KW-0812">Transmembrane</keyword>
<organism evidence="6 7">
    <name type="scientific">candidate division TA06 bacterium</name>
    <dbReference type="NCBI Taxonomy" id="2250710"/>
    <lineage>
        <taxon>Bacteria</taxon>
        <taxon>Bacteria division TA06</taxon>
    </lineage>
</organism>
<feature type="transmembrane region" description="Helical" evidence="5">
    <location>
        <begin position="85"/>
        <end position="103"/>
    </location>
</feature>
<dbReference type="GO" id="GO:0016740">
    <property type="term" value="F:transferase activity"/>
    <property type="evidence" value="ECO:0007669"/>
    <property type="project" value="UniProtKB-ARBA"/>
</dbReference>
<name>A0A933MJ97_UNCT6</name>
<dbReference type="InterPro" id="IPR007318">
    <property type="entry name" value="Phopholipid_MeTrfase"/>
</dbReference>
<dbReference type="AlphaFoldDB" id="A0A933MJ97"/>
<dbReference type="Gene3D" id="1.20.120.1630">
    <property type="match status" value="1"/>
</dbReference>
<feature type="transmembrane region" description="Helical" evidence="5">
    <location>
        <begin position="187"/>
        <end position="206"/>
    </location>
</feature>
<sequence>MALKQNLGNLFFKWRSYTPIPLLLAALIFAKPTWWSLALGIAVTFLGEFIRIWAVSYAGGSTRTLSPDVGRLITGGPFGYVRNPLYVGNFLVSLGMCLAAWPSKWSLVIQNYAPIPWLLILFLPAFALQYGFIVALEEETLTAKLGQEFRTYCQNVPRWLPRLTPYGPSFPEQGNTRAAFRAERRSLQTLGITLLVIVVLFVWRTASAVK</sequence>
<gene>
    <name evidence="6" type="ORF">HY768_00660</name>
</gene>
<dbReference type="EMBL" id="JACQXR010000008">
    <property type="protein sequence ID" value="MBI4725733.1"/>
    <property type="molecule type" value="Genomic_DNA"/>
</dbReference>
<dbReference type="PANTHER" id="PTHR12714:SF9">
    <property type="entry name" value="PROTEIN-S-ISOPRENYLCYSTEINE O-METHYLTRANSFERASE"/>
    <property type="match status" value="1"/>
</dbReference>
<feature type="transmembrane region" description="Helical" evidence="5">
    <location>
        <begin position="20"/>
        <end position="46"/>
    </location>
</feature>
<evidence type="ECO:0000256" key="5">
    <source>
        <dbReference type="SAM" id="Phobius"/>
    </source>
</evidence>
<comment type="caution">
    <text evidence="6">The sequence shown here is derived from an EMBL/GenBank/DDBJ whole genome shotgun (WGS) entry which is preliminary data.</text>
</comment>
<evidence type="ECO:0000256" key="3">
    <source>
        <dbReference type="ARBA" id="ARBA00022989"/>
    </source>
</evidence>
<keyword evidence="4 5" id="KW-0472">Membrane</keyword>
<dbReference type="Pfam" id="PF04191">
    <property type="entry name" value="PEMT"/>
    <property type="match status" value="1"/>
</dbReference>
<protein>
    <submittedName>
        <fullName evidence="6">Isoprenylcysteine carboxylmethyltransferase family protein</fullName>
    </submittedName>
</protein>
<dbReference type="GO" id="GO:0012505">
    <property type="term" value="C:endomembrane system"/>
    <property type="evidence" value="ECO:0007669"/>
    <property type="project" value="UniProtKB-SubCell"/>
</dbReference>
<feature type="transmembrane region" description="Helical" evidence="5">
    <location>
        <begin position="115"/>
        <end position="136"/>
    </location>
</feature>
<comment type="subcellular location">
    <subcellularLocation>
        <location evidence="1">Endomembrane system</location>
        <topology evidence="1">Multi-pass membrane protein</topology>
    </subcellularLocation>
</comment>
<evidence type="ECO:0000256" key="1">
    <source>
        <dbReference type="ARBA" id="ARBA00004127"/>
    </source>
</evidence>
<evidence type="ECO:0000313" key="6">
    <source>
        <dbReference type="EMBL" id="MBI4725733.1"/>
    </source>
</evidence>
<evidence type="ECO:0000256" key="2">
    <source>
        <dbReference type="ARBA" id="ARBA00022692"/>
    </source>
</evidence>
<reference evidence="6" key="1">
    <citation type="submission" date="2020-07" db="EMBL/GenBank/DDBJ databases">
        <title>Huge and variable diversity of episymbiotic CPR bacteria and DPANN archaea in groundwater ecosystems.</title>
        <authorList>
            <person name="He C.Y."/>
            <person name="Keren R."/>
            <person name="Whittaker M."/>
            <person name="Farag I.F."/>
            <person name="Doudna J."/>
            <person name="Cate J.H.D."/>
            <person name="Banfield J.F."/>
        </authorList>
    </citation>
    <scope>NUCLEOTIDE SEQUENCE</scope>
    <source>
        <strain evidence="6">NC_groundwater_1520_Pr4_B-0.1um_53_5</strain>
    </source>
</reference>
<accession>A0A933MJ97</accession>